<protein>
    <recommendedName>
        <fullName evidence="11">Histidine biosynthesis trifunctional protein</fullName>
        <ecNumber evidence="10">1.1.1.23</ecNumber>
        <ecNumber evidence="9">3.5.4.19</ecNumber>
        <ecNumber evidence="8">3.6.1.31</ecNumber>
    </recommendedName>
</protein>
<evidence type="ECO:0000256" key="7">
    <source>
        <dbReference type="ARBA" id="ARBA00008260"/>
    </source>
</evidence>
<dbReference type="InterPro" id="IPR038019">
    <property type="entry name" value="PRib_AMP_CycHydrolase_sf"/>
</dbReference>
<evidence type="ECO:0000256" key="12">
    <source>
        <dbReference type="ARBA" id="ARBA00022605"/>
    </source>
</evidence>
<evidence type="ECO:0000256" key="18">
    <source>
        <dbReference type="ARBA" id="ARBA00023002"/>
    </source>
</evidence>
<comment type="pathway">
    <text evidence="6">Amino-acid biosynthesis; L-histidine biosynthesis; L-histidine from 5-phospho-alpha-D-ribose 1-diphosphate: step 2/9.</text>
</comment>
<dbReference type="FunFam" id="1.20.5.1300:FF:000001">
    <property type="entry name" value="Histidine biosynthesis trifunctional protein"/>
    <property type="match status" value="1"/>
</dbReference>
<name>A0A9W8LM83_9FUNG</name>
<dbReference type="Pfam" id="PF00815">
    <property type="entry name" value="Histidinol_dh"/>
    <property type="match status" value="1"/>
</dbReference>
<dbReference type="AlphaFoldDB" id="A0A9W8LM83"/>
<comment type="caution">
    <text evidence="24">The sequence shown here is derived from an EMBL/GenBank/DDBJ whole genome shotgun (WGS) entry which is preliminary data.</text>
</comment>
<dbReference type="GO" id="GO:0046872">
    <property type="term" value="F:metal ion binding"/>
    <property type="evidence" value="ECO:0007669"/>
    <property type="project" value="UniProtKB-KW"/>
</dbReference>
<dbReference type="InterPro" id="IPR001692">
    <property type="entry name" value="Histidinol_DH_CS"/>
</dbReference>
<keyword evidence="19" id="KW-0520">NAD</keyword>
<keyword evidence="13" id="KW-0479">Metal-binding</keyword>
<dbReference type="EC" id="3.6.1.31" evidence="8"/>
<evidence type="ECO:0000256" key="20">
    <source>
        <dbReference type="ARBA" id="ARBA00023102"/>
    </source>
</evidence>
<comment type="cofactor">
    <cofactor evidence="3">
        <name>Zn(2+)</name>
        <dbReference type="ChEBI" id="CHEBI:29105"/>
    </cofactor>
</comment>
<dbReference type="Gene3D" id="3.10.20.810">
    <property type="entry name" value="Phosphoribosyl-AMP cyclohydrolase"/>
    <property type="match status" value="1"/>
</dbReference>
<keyword evidence="21" id="KW-0511">Multifunctional enzyme</keyword>
<dbReference type="InterPro" id="IPR012131">
    <property type="entry name" value="Hstdl_DH"/>
</dbReference>
<dbReference type="PANTHER" id="PTHR21256">
    <property type="entry name" value="HISTIDINOL DEHYDROGENASE HDH"/>
    <property type="match status" value="1"/>
</dbReference>
<keyword evidence="16" id="KW-0862">Zinc</keyword>
<dbReference type="NCBIfam" id="TIGR03188">
    <property type="entry name" value="histidine_hisI"/>
    <property type="match status" value="1"/>
</dbReference>
<keyword evidence="12" id="KW-0028">Amino-acid biosynthesis</keyword>
<dbReference type="EMBL" id="JANBUL010000018">
    <property type="protein sequence ID" value="KAJ2784918.1"/>
    <property type="molecule type" value="Genomic_DNA"/>
</dbReference>
<dbReference type="GO" id="GO:0004636">
    <property type="term" value="F:phosphoribosyl-ATP diphosphatase activity"/>
    <property type="evidence" value="ECO:0007669"/>
    <property type="project" value="UniProtKB-EC"/>
</dbReference>
<dbReference type="GO" id="GO:0004635">
    <property type="term" value="F:phosphoribosyl-AMP cyclohydrolase activity"/>
    <property type="evidence" value="ECO:0007669"/>
    <property type="project" value="UniProtKB-EC"/>
</dbReference>
<keyword evidence="15" id="KW-0378">Hydrolase</keyword>
<evidence type="ECO:0000256" key="21">
    <source>
        <dbReference type="ARBA" id="ARBA00023268"/>
    </source>
</evidence>
<dbReference type="EC" id="1.1.1.23" evidence="10"/>
<evidence type="ECO:0000256" key="15">
    <source>
        <dbReference type="ARBA" id="ARBA00022801"/>
    </source>
</evidence>
<dbReference type="Gene3D" id="1.20.5.1300">
    <property type="match status" value="1"/>
</dbReference>
<dbReference type="OrthoDB" id="1703565at2759"/>
<evidence type="ECO:0000256" key="14">
    <source>
        <dbReference type="ARBA" id="ARBA00022741"/>
    </source>
</evidence>
<dbReference type="FunFam" id="1.10.287.1080:FF:000002">
    <property type="entry name" value="Histidine biosynthesis bifunctional protein HisIE"/>
    <property type="match status" value="1"/>
</dbReference>
<keyword evidence="20" id="KW-0368">Histidine biosynthesis</keyword>
<dbReference type="FunFam" id="3.40.50.1980:FF:000050">
    <property type="entry name" value="Histidine biosynthesis trifunctional protein"/>
    <property type="match status" value="1"/>
</dbReference>
<dbReference type="InterPro" id="IPR002496">
    <property type="entry name" value="PRib_AMP_CycHydrolase_dom"/>
</dbReference>
<evidence type="ECO:0000313" key="24">
    <source>
        <dbReference type="EMBL" id="KAJ2784918.1"/>
    </source>
</evidence>
<dbReference type="GO" id="GO:0051287">
    <property type="term" value="F:NAD binding"/>
    <property type="evidence" value="ECO:0007669"/>
    <property type="project" value="InterPro"/>
</dbReference>
<dbReference type="PRINTS" id="PR00083">
    <property type="entry name" value="HOLDHDRGNASE"/>
</dbReference>
<evidence type="ECO:0000256" key="19">
    <source>
        <dbReference type="ARBA" id="ARBA00023027"/>
    </source>
</evidence>
<accession>A0A9W8LM83</accession>
<evidence type="ECO:0000256" key="11">
    <source>
        <dbReference type="ARBA" id="ARBA00017884"/>
    </source>
</evidence>
<comment type="catalytic activity">
    <reaction evidence="2">
        <text>1-(5-phospho-beta-D-ribosyl)-ATP + H2O = 1-(5-phospho-beta-D-ribosyl)-5'-AMP + diphosphate + H(+)</text>
        <dbReference type="Rhea" id="RHEA:22828"/>
        <dbReference type="ChEBI" id="CHEBI:15377"/>
        <dbReference type="ChEBI" id="CHEBI:15378"/>
        <dbReference type="ChEBI" id="CHEBI:33019"/>
        <dbReference type="ChEBI" id="CHEBI:59457"/>
        <dbReference type="ChEBI" id="CHEBI:73183"/>
        <dbReference type="EC" id="3.6.1.31"/>
    </reaction>
</comment>
<dbReference type="Gene3D" id="3.40.50.1980">
    <property type="entry name" value="Nitrogenase molybdenum iron protein domain"/>
    <property type="match status" value="2"/>
</dbReference>
<dbReference type="GO" id="GO:0000105">
    <property type="term" value="P:L-histidine biosynthetic process"/>
    <property type="evidence" value="ECO:0007669"/>
    <property type="project" value="UniProtKB-KW"/>
</dbReference>
<dbReference type="GO" id="GO:0004399">
    <property type="term" value="F:histidinol dehydrogenase activity"/>
    <property type="evidence" value="ECO:0007669"/>
    <property type="project" value="UniProtKB-EC"/>
</dbReference>
<reference evidence="24" key="1">
    <citation type="submission" date="2022-07" db="EMBL/GenBank/DDBJ databases">
        <title>Phylogenomic reconstructions and comparative analyses of Kickxellomycotina fungi.</title>
        <authorList>
            <person name="Reynolds N.K."/>
            <person name="Stajich J.E."/>
            <person name="Barry K."/>
            <person name="Grigoriev I.V."/>
            <person name="Crous P."/>
            <person name="Smith M.E."/>
        </authorList>
    </citation>
    <scope>NUCLEOTIDE SEQUENCE</scope>
    <source>
        <strain evidence="24">NBRC 105414</strain>
    </source>
</reference>
<keyword evidence="18" id="KW-0560">Oxidoreductase</keyword>
<evidence type="ECO:0000259" key="23">
    <source>
        <dbReference type="Pfam" id="PF01502"/>
    </source>
</evidence>
<feature type="domain" description="Phosphoribosyl-AMP cyclohydrolase" evidence="23">
    <location>
        <begin position="241"/>
        <end position="312"/>
    </location>
</feature>
<evidence type="ECO:0000256" key="22">
    <source>
        <dbReference type="ARBA" id="ARBA00049489"/>
    </source>
</evidence>
<dbReference type="Pfam" id="PF01502">
    <property type="entry name" value="PRA-CH"/>
    <property type="match status" value="1"/>
</dbReference>
<dbReference type="Proteomes" id="UP001140217">
    <property type="component" value="Unassembled WGS sequence"/>
</dbReference>
<dbReference type="CDD" id="cd06572">
    <property type="entry name" value="Histidinol_dh"/>
    <property type="match status" value="1"/>
</dbReference>
<dbReference type="SUPFAM" id="SSF101386">
    <property type="entry name" value="all-alpha NTP pyrophosphatases"/>
    <property type="match status" value="1"/>
</dbReference>
<comment type="catalytic activity">
    <reaction evidence="22">
        <text>L-histidinol + 2 NAD(+) + H2O = L-histidine + 2 NADH + 3 H(+)</text>
        <dbReference type="Rhea" id="RHEA:20641"/>
        <dbReference type="ChEBI" id="CHEBI:15377"/>
        <dbReference type="ChEBI" id="CHEBI:15378"/>
        <dbReference type="ChEBI" id="CHEBI:57540"/>
        <dbReference type="ChEBI" id="CHEBI:57595"/>
        <dbReference type="ChEBI" id="CHEBI:57699"/>
        <dbReference type="ChEBI" id="CHEBI:57945"/>
        <dbReference type="EC" id="1.1.1.23"/>
    </reaction>
</comment>
<evidence type="ECO:0000256" key="1">
    <source>
        <dbReference type="ARBA" id="ARBA00000024"/>
    </source>
</evidence>
<comment type="pathway">
    <text evidence="4">Amino-acid biosynthesis; L-histidine biosynthesis; L-histidine from 5-phospho-alpha-D-ribose 1-diphosphate: step 9/9.</text>
</comment>
<comment type="similarity">
    <text evidence="7">In the C-terminal section; belongs to the histidinol dehydrogenase family.</text>
</comment>
<dbReference type="FunFam" id="3.40.50.1980:FF:000001">
    <property type="entry name" value="Histidinol dehydrogenase"/>
    <property type="match status" value="1"/>
</dbReference>
<evidence type="ECO:0000256" key="5">
    <source>
        <dbReference type="ARBA" id="ARBA00005169"/>
    </source>
</evidence>
<evidence type="ECO:0000256" key="9">
    <source>
        <dbReference type="ARBA" id="ARBA00012721"/>
    </source>
</evidence>
<organism evidence="24 25">
    <name type="scientific">Coemansia javaensis</name>
    <dbReference type="NCBI Taxonomy" id="2761396"/>
    <lineage>
        <taxon>Eukaryota</taxon>
        <taxon>Fungi</taxon>
        <taxon>Fungi incertae sedis</taxon>
        <taxon>Zoopagomycota</taxon>
        <taxon>Kickxellomycotina</taxon>
        <taxon>Kickxellomycetes</taxon>
        <taxon>Kickxellales</taxon>
        <taxon>Kickxellaceae</taxon>
        <taxon>Coemansia</taxon>
    </lineage>
</organism>
<evidence type="ECO:0000256" key="17">
    <source>
        <dbReference type="ARBA" id="ARBA00022840"/>
    </source>
</evidence>
<evidence type="ECO:0000313" key="25">
    <source>
        <dbReference type="Proteomes" id="UP001140217"/>
    </source>
</evidence>
<evidence type="ECO:0000256" key="10">
    <source>
        <dbReference type="ARBA" id="ARBA00012965"/>
    </source>
</evidence>
<comment type="pathway">
    <text evidence="5">Amino-acid biosynthesis; L-histidine biosynthesis; L-histidine from 5-phospho-alpha-D-ribose 1-diphosphate: step 3/9.</text>
</comment>
<evidence type="ECO:0000256" key="13">
    <source>
        <dbReference type="ARBA" id="ARBA00022723"/>
    </source>
</evidence>
<evidence type="ECO:0000256" key="3">
    <source>
        <dbReference type="ARBA" id="ARBA00001947"/>
    </source>
</evidence>
<dbReference type="SUPFAM" id="SSF141734">
    <property type="entry name" value="HisI-like"/>
    <property type="match status" value="1"/>
</dbReference>
<dbReference type="Gene3D" id="1.10.287.1080">
    <property type="entry name" value="MazG-like"/>
    <property type="match status" value="1"/>
</dbReference>
<keyword evidence="17" id="KW-0067">ATP-binding</keyword>
<dbReference type="PANTHER" id="PTHR21256:SF2">
    <property type="entry name" value="HISTIDINE BIOSYNTHESIS TRIFUNCTIONAL PROTEIN"/>
    <property type="match status" value="1"/>
</dbReference>
<proteinExistence type="inferred from homology"/>
<evidence type="ECO:0000256" key="8">
    <source>
        <dbReference type="ARBA" id="ARBA00012414"/>
    </source>
</evidence>
<dbReference type="SUPFAM" id="SSF53720">
    <property type="entry name" value="ALDH-like"/>
    <property type="match status" value="1"/>
</dbReference>
<dbReference type="InterPro" id="IPR008179">
    <property type="entry name" value="HisE"/>
</dbReference>
<dbReference type="InterPro" id="IPR021130">
    <property type="entry name" value="PRib-ATP_PPHydrolase-like"/>
</dbReference>
<dbReference type="GO" id="GO:0005524">
    <property type="term" value="F:ATP binding"/>
    <property type="evidence" value="ECO:0007669"/>
    <property type="project" value="UniProtKB-KW"/>
</dbReference>
<dbReference type="NCBIfam" id="TIGR00069">
    <property type="entry name" value="hisD"/>
    <property type="match status" value="1"/>
</dbReference>
<dbReference type="HAMAP" id="MF_01024">
    <property type="entry name" value="HisD"/>
    <property type="match status" value="1"/>
</dbReference>
<gene>
    <name evidence="24" type="primary">HIS4</name>
    <name evidence="24" type="ORF">H4R18_000843</name>
</gene>
<dbReference type="EC" id="3.5.4.19" evidence="9"/>
<dbReference type="InterPro" id="IPR016161">
    <property type="entry name" value="Ald_DH/histidinol_DH"/>
</dbReference>
<comment type="catalytic activity">
    <reaction evidence="1">
        <text>1-(5-phospho-beta-D-ribosyl)-5'-AMP + H2O = 1-(5-phospho-beta-D-ribosyl)-5-[(5-phospho-beta-D-ribosylamino)methylideneamino]imidazole-4-carboxamide</text>
        <dbReference type="Rhea" id="RHEA:20049"/>
        <dbReference type="ChEBI" id="CHEBI:15377"/>
        <dbReference type="ChEBI" id="CHEBI:58435"/>
        <dbReference type="ChEBI" id="CHEBI:59457"/>
        <dbReference type="EC" id="3.5.4.19"/>
    </reaction>
</comment>
<dbReference type="Pfam" id="PF01503">
    <property type="entry name" value="PRA-PH"/>
    <property type="match status" value="1"/>
</dbReference>
<evidence type="ECO:0000256" key="4">
    <source>
        <dbReference type="ARBA" id="ARBA00004940"/>
    </source>
</evidence>
<sequence length="901" mass="91834">MLVPKITTPVQALQGPIGLLPAVLCADGATAAAAIDGGCAAAVWAPAASAEAARALLDAGAAVAVLDAAAAGAGGMDASGIDASRIALRYAPDGDGDGDGDDGAQGVARALEAARADGVARAGAVVLELTAAQLAAATAAAAGGERSALAGLARAAEARVLDGSGPVRVLVGLRGGAAWTLGALAAVAAAGADAVVAGDQLGAAGLPLAEAFIAASGLASDRADGLLTTAVVDEQGVCLGVVYSNAESLAAALAAGQGVYWSRKRGLWRKGLTSGATQTLLGVAADCDGDVLCFRVRQAGAGFCHRGTRTCFGPAAGLARLAQTVAERRARAPEGSYTRRLFGDAALLRAKLLEEAAELADAAAPADVAFEAADLLYFAMVKCAAHGVSLADVERSLDRKHLRVTRRPGNAKPQFSSAPALPAVATTASALDTTSVLDTSVPSSSVPRTSIPRTSILNPAIRPARPGEPIRMRVFAAADLSPAERAALLQRPIVDSAEIMRRVRPIVDAVRANGDAAVLELTEKFDRVRLAQTVVRAPFDVPALPAPVRAAIDQAYANVRAFHAAQLEPPTRVETMPGVTCTRFSRAIERVGLYVPGGTAVLPSSALMLGVPAQVAGCREIVLATPPRADGSIVPEVLYVAHKVGATAIVKAGGAQAIAAMAYGTESVPKVDKICGPGNQYVTAAKMLAQNDTAAMVAIDMPAGPSELLVIADATSNPAYVASDLLSQAEHGPDSQVVLLAVDLSAAQLAAIEAEVHAQAERLPRVDVVRQSIPKSFCLQVASLRDALAFSNAYAPEHLILHNDRAADCVADVVNAGSVFVGPYSPESCGDYASGTNHTLPTYGFSRMYSGVSTATFLKHITSQELTRDGLANIGPTVMALAEVEELEAHRNAVAIRLADI</sequence>
<dbReference type="GO" id="GO:0005829">
    <property type="term" value="C:cytosol"/>
    <property type="evidence" value="ECO:0007669"/>
    <property type="project" value="TreeGrafter"/>
</dbReference>
<dbReference type="PROSITE" id="PS00611">
    <property type="entry name" value="HISOL_DEHYDROGENASE"/>
    <property type="match status" value="1"/>
</dbReference>
<keyword evidence="14" id="KW-0547">Nucleotide-binding</keyword>
<evidence type="ECO:0000256" key="6">
    <source>
        <dbReference type="ARBA" id="ARBA00005204"/>
    </source>
</evidence>
<keyword evidence="25" id="KW-1185">Reference proteome</keyword>
<evidence type="ECO:0000256" key="16">
    <source>
        <dbReference type="ARBA" id="ARBA00022833"/>
    </source>
</evidence>
<evidence type="ECO:0000256" key="2">
    <source>
        <dbReference type="ARBA" id="ARBA00001460"/>
    </source>
</evidence>